<reference evidence="1 2" key="1">
    <citation type="submission" date="2020-08" db="EMBL/GenBank/DDBJ databases">
        <title>Plant Genome Project.</title>
        <authorList>
            <person name="Zhang R.-G."/>
        </authorList>
    </citation>
    <scope>NUCLEOTIDE SEQUENCE [LARGE SCALE GENOMIC DNA]</scope>
    <source>
        <tissue evidence="1">Rhizome</tissue>
    </source>
</reference>
<accession>A0A8J5HWU1</accession>
<dbReference type="PANTHER" id="PTHR47979">
    <property type="entry name" value="DRAB11-RELATED"/>
    <property type="match status" value="1"/>
</dbReference>
<dbReference type="InterPro" id="IPR050209">
    <property type="entry name" value="Rab_GTPases_membrane_traffic"/>
</dbReference>
<comment type="caution">
    <text evidence="1">The sequence shown here is derived from an EMBL/GenBank/DDBJ whole genome shotgun (WGS) entry which is preliminary data.</text>
</comment>
<gene>
    <name evidence="1" type="ORF">ZIOFF_008912</name>
</gene>
<dbReference type="Gene3D" id="3.40.50.300">
    <property type="entry name" value="P-loop containing nucleotide triphosphate hydrolases"/>
    <property type="match status" value="1"/>
</dbReference>
<keyword evidence="2" id="KW-1185">Reference proteome</keyword>
<proteinExistence type="predicted"/>
<protein>
    <submittedName>
        <fullName evidence="1">Uncharacterized protein</fullName>
    </submittedName>
</protein>
<dbReference type="Proteomes" id="UP000734854">
    <property type="component" value="Unassembled WGS sequence"/>
</dbReference>
<name>A0A8J5HWU1_ZINOF</name>
<dbReference type="AlphaFoldDB" id="A0A8J5HWU1"/>
<evidence type="ECO:0000313" key="1">
    <source>
        <dbReference type="EMBL" id="KAG6534998.1"/>
    </source>
</evidence>
<dbReference type="EMBL" id="JACMSC010000002">
    <property type="protein sequence ID" value="KAG6534998.1"/>
    <property type="molecule type" value="Genomic_DNA"/>
</dbReference>
<evidence type="ECO:0000313" key="2">
    <source>
        <dbReference type="Proteomes" id="UP000734854"/>
    </source>
</evidence>
<sequence>MDSASPNHLEFDYLFKLLLIDDSSVVKSSHLLRFTSDFLDHAEVADLTTGNDGEQAVGFLESFTTMDSTSLNHLKFDYLFKLLFIGDSSVVKSNYLLRFTSNSFEDIFPTIGALRFLPLILFPSLIINEKSSRF</sequence>
<organism evidence="1 2">
    <name type="scientific">Zingiber officinale</name>
    <name type="common">Ginger</name>
    <name type="synonym">Amomum zingiber</name>
    <dbReference type="NCBI Taxonomy" id="94328"/>
    <lineage>
        <taxon>Eukaryota</taxon>
        <taxon>Viridiplantae</taxon>
        <taxon>Streptophyta</taxon>
        <taxon>Embryophyta</taxon>
        <taxon>Tracheophyta</taxon>
        <taxon>Spermatophyta</taxon>
        <taxon>Magnoliopsida</taxon>
        <taxon>Liliopsida</taxon>
        <taxon>Zingiberales</taxon>
        <taxon>Zingiberaceae</taxon>
        <taxon>Zingiber</taxon>
    </lineage>
</organism>
<dbReference type="InterPro" id="IPR027417">
    <property type="entry name" value="P-loop_NTPase"/>
</dbReference>